<keyword evidence="1" id="KW-0808">Transferase</keyword>
<sequence>MEFGRVKVSAQFPPEAATAGSIIGYSVPPLFAAQLFTHIQKQKQLSGLIV</sequence>
<name>A0A2K8SJ18_9NOSO</name>
<dbReference type="GO" id="GO:0032259">
    <property type="term" value="P:methylation"/>
    <property type="evidence" value="ECO:0007669"/>
    <property type="project" value="UniProtKB-KW"/>
</dbReference>
<dbReference type="GO" id="GO:0008168">
    <property type="term" value="F:methyltransferase activity"/>
    <property type="evidence" value="ECO:0007669"/>
    <property type="project" value="UniProtKB-KW"/>
</dbReference>
<keyword evidence="2" id="KW-1185">Reference proteome</keyword>
<accession>A0A2K8SJ18</accession>
<protein>
    <submittedName>
        <fullName evidence="1">Site-specific DNA-cytosine methylase</fullName>
    </submittedName>
</protein>
<dbReference type="AlphaFoldDB" id="A0A2K8SJ18"/>
<organism evidence="1 2">
    <name type="scientific">Nostoc flagelliforme CCNUN1</name>
    <dbReference type="NCBI Taxonomy" id="2038116"/>
    <lineage>
        <taxon>Bacteria</taxon>
        <taxon>Bacillati</taxon>
        <taxon>Cyanobacteriota</taxon>
        <taxon>Cyanophyceae</taxon>
        <taxon>Nostocales</taxon>
        <taxon>Nostocaceae</taxon>
        <taxon>Nostoc</taxon>
    </lineage>
</organism>
<dbReference type="KEGG" id="nfl:COO91_01354"/>
<dbReference type="Proteomes" id="UP000232003">
    <property type="component" value="Chromosome"/>
</dbReference>
<reference evidence="1 2" key="1">
    <citation type="submission" date="2017-11" db="EMBL/GenBank/DDBJ databases">
        <title>Complete genome of a free-living desiccation-tolerant cyanobacterium and its photosynthetic adaptation to extreme terrestrial habitat.</title>
        <authorList>
            <person name="Shang J."/>
        </authorList>
    </citation>
    <scope>NUCLEOTIDE SEQUENCE [LARGE SCALE GENOMIC DNA]</scope>
    <source>
        <strain evidence="1 2">CCNUN1</strain>
    </source>
</reference>
<dbReference type="EMBL" id="CP024785">
    <property type="protein sequence ID" value="AUB35474.1"/>
    <property type="molecule type" value="Genomic_DNA"/>
</dbReference>
<evidence type="ECO:0000313" key="2">
    <source>
        <dbReference type="Proteomes" id="UP000232003"/>
    </source>
</evidence>
<keyword evidence="1" id="KW-0489">Methyltransferase</keyword>
<gene>
    <name evidence="1" type="ORF">COO91_01354</name>
</gene>
<evidence type="ECO:0000313" key="1">
    <source>
        <dbReference type="EMBL" id="AUB35474.1"/>
    </source>
</evidence>
<proteinExistence type="predicted"/>